<keyword evidence="4 7" id="KW-0274">FAD</keyword>
<dbReference type="EMBL" id="CAJOBC010001466">
    <property type="protein sequence ID" value="CAF3680125.1"/>
    <property type="molecule type" value="Genomic_DNA"/>
</dbReference>
<evidence type="ECO:0000313" key="10">
    <source>
        <dbReference type="EMBL" id="CAF0896986.1"/>
    </source>
</evidence>
<evidence type="ECO:0000256" key="8">
    <source>
        <dbReference type="RuleBase" id="RU361177"/>
    </source>
</evidence>
<evidence type="ECO:0000313" key="11">
    <source>
        <dbReference type="EMBL" id="CAF1375077.1"/>
    </source>
</evidence>
<dbReference type="SUPFAM" id="SSF51905">
    <property type="entry name" value="FAD/NAD(P)-binding domain"/>
    <property type="match status" value="2"/>
</dbReference>
<proteinExistence type="inferred from homology"/>
<dbReference type="Gene3D" id="3.50.50.60">
    <property type="entry name" value="FAD/NAD(P)-binding domain"/>
    <property type="match status" value="3"/>
</dbReference>
<evidence type="ECO:0000256" key="1">
    <source>
        <dbReference type="ARBA" id="ARBA00001974"/>
    </source>
</evidence>
<keyword evidence="9" id="KW-1133">Transmembrane helix</keyword>
<dbReference type="InterPro" id="IPR000960">
    <property type="entry name" value="Flavin_mOase"/>
</dbReference>
<dbReference type="EMBL" id="CAJOBA010046001">
    <property type="protein sequence ID" value="CAF4183984.1"/>
    <property type="molecule type" value="Genomic_DNA"/>
</dbReference>
<dbReference type="InterPro" id="IPR036188">
    <property type="entry name" value="FAD/NAD-bd_sf"/>
</dbReference>
<dbReference type="GO" id="GO:0050660">
    <property type="term" value="F:flavin adenine dinucleotide binding"/>
    <property type="evidence" value="ECO:0007669"/>
    <property type="project" value="InterPro"/>
</dbReference>
<evidence type="ECO:0000313" key="12">
    <source>
        <dbReference type="EMBL" id="CAF3680125.1"/>
    </source>
</evidence>
<keyword evidence="14" id="KW-1185">Reference proteome</keyword>
<dbReference type="GO" id="GO:0005789">
    <property type="term" value="C:endoplasmic reticulum membrane"/>
    <property type="evidence" value="ECO:0007669"/>
    <property type="project" value="UniProtKB-SubCell"/>
</dbReference>
<evidence type="ECO:0000256" key="5">
    <source>
        <dbReference type="ARBA" id="ARBA00022857"/>
    </source>
</evidence>
<reference evidence="10" key="1">
    <citation type="submission" date="2021-02" db="EMBL/GenBank/DDBJ databases">
        <authorList>
            <person name="Nowell W R."/>
        </authorList>
    </citation>
    <scope>NUCLEOTIDE SEQUENCE</scope>
</reference>
<dbReference type="PRINTS" id="PR00370">
    <property type="entry name" value="FMOXYGENASE"/>
</dbReference>
<evidence type="ECO:0000313" key="14">
    <source>
        <dbReference type="Proteomes" id="UP000663829"/>
    </source>
</evidence>
<comment type="caution">
    <text evidence="10">The sequence shown here is derived from an EMBL/GenBank/DDBJ whole genome shotgun (WGS) entry which is preliminary data.</text>
</comment>
<feature type="transmembrane region" description="Helical" evidence="9">
    <location>
        <begin position="527"/>
        <end position="547"/>
    </location>
</feature>
<comment type="similarity">
    <text evidence="2 7 8">Belongs to the FMO family.</text>
</comment>
<keyword evidence="7 9" id="KW-0472">Membrane</keyword>
<dbReference type="FunFam" id="3.50.50.60:FF:000023">
    <property type="entry name" value="Dimethylaniline monooxygenase [N-oxide-forming]"/>
    <property type="match status" value="1"/>
</dbReference>
<evidence type="ECO:0000256" key="3">
    <source>
        <dbReference type="ARBA" id="ARBA00022630"/>
    </source>
</evidence>
<keyword evidence="3 7" id="KW-0285">Flavoprotein</keyword>
<dbReference type="PIRSF" id="PIRSF000332">
    <property type="entry name" value="FMO"/>
    <property type="match status" value="1"/>
</dbReference>
<dbReference type="Pfam" id="PF00743">
    <property type="entry name" value="FMO-like"/>
    <property type="match status" value="1"/>
</dbReference>
<keyword evidence="7" id="KW-0256">Endoplasmic reticulum</keyword>
<organism evidence="10 14">
    <name type="scientific">Didymodactylos carnosus</name>
    <dbReference type="NCBI Taxonomy" id="1234261"/>
    <lineage>
        <taxon>Eukaryota</taxon>
        <taxon>Metazoa</taxon>
        <taxon>Spiralia</taxon>
        <taxon>Gnathifera</taxon>
        <taxon>Rotifera</taxon>
        <taxon>Eurotatoria</taxon>
        <taxon>Bdelloidea</taxon>
        <taxon>Philodinida</taxon>
        <taxon>Philodinidae</taxon>
        <taxon>Didymodactylos</taxon>
    </lineage>
</organism>
<dbReference type="Proteomes" id="UP000677228">
    <property type="component" value="Unassembled WGS sequence"/>
</dbReference>
<dbReference type="InterPro" id="IPR020946">
    <property type="entry name" value="Flavin_mOase-like"/>
</dbReference>
<dbReference type="EMBL" id="CAJNOK010024325">
    <property type="protein sequence ID" value="CAF1375077.1"/>
    <property type="molecule type" value="Genomic_DNA"/>
</dbReference>
<dbReference type="GO" id="GO:0050661">
    <property type="term" value="F:NADP binding"/>
    <property type="evidence" value="ECO:0007669"/>
    <property type="project" value="InterPro"/>
</dbReference>
<keyword evidence="6 7" id="KW-0560">Oxidoreductase</keyword>
<protein>
    <recommendedName>
        <fullName evidence="8">Flavin-containing monooxygenase</fullName>
        <ecNumber evidence="8">1.-.-.-</ecNumber>
    </recommendedName>
</protein>
<dbReference type="AlphaFoldDB" id="A0A813ZBD6"/>
<gene>
    <name evidence="10" type="ORF">GPM918_LOCUS8429</name>
    <name evidence="11" type="ORF">OVA965_LOCUS31850</name>
    <name evidence="12" type="ORF">SRO942_LOCUS8429</name>
    <name evidence="13" type="ORF">TMI583_LOCUS32695</name>
</gene>
<evidence type="ECO:0000256" key="7">
    <source>
        <dbReference type="PIRNR" id="PIRNR000332"/>
    </source>
</evidence>
<evidence type="ECO:0000256" key="4">
    <source>
        <dbReference type="ARBA" id="ARBA00022827"/>
    </source>
</evidence>
<dbReference type="GO" id="GO:0004499">
    <property type="term" value="F:N,N-dimethylaniline monooxygenase activity"/>
    <property type="evidence" value="ECO:0007669"/>
    <property type="project" value="UniProtKB-UniRule"/>
</dbReference>
<evidence type="ECO:0000256" key="9">
    <source>
        <dbReference type="SAM" id="Phobius"/>
    </source>
</evidence>
<evidence type="ECO:0000256" key="2">
    <source>
        <dbReference type="ARBA" id="ARBA00009183"/>
    </source>
</evidence>
<sequence length="564" mass="64800">MDKKLNIGILGCGASGLVTLKEILDEGHDGTVFEKSNVIGGLFTDVYQQGFMVSSNVVTMFSDFVGGNSEEGDEELLRKPRCWSFLEYSKYLNDYADHFKLRSHIHFRTNIQTVWKDVTTGKWKVRVMEGVGEGNEKEKVYQFDRIVVCTGTHHKRAVPYFAGQEKFQGKIKHLRDVKTFEEFTGHRVCIVGSGEGASDMTLAAAKHGKTSFISIRADHGWIVPRYTNGPHGPSDLNTTRVRTSIPYEWGVSFNFLVIMINLFKAYILGLLTGQDFSLRKATLKMNLKQIKTSNSKNTYGTKNNGLVEALIRYKCERKPDIRELTEKTVIFDDGSEEEIDEIVCCTGFQNEFPYLDTPDKEADPVHSKLVSKVAHEARISHDLYKHCVHPDTGDELFFIGFARPCFGAIPPLSEMQARWYALLCSKKVSLPDKQTLIRKSKEYVKYLEVRYTTYRTNRIVSLTDHAVYLDELAREIGCRPPLVKMFFTEPYIWLKCMCAPLINAQYRLYGPNRQPEKARKIIRQVKWIRHMSIVFLFMLHTYGLFWFCGFKSCKPDTWYPISDD</sequence>
<comment type="cofactor">
    <cofactor evidence="1 7 8">
        <name>FAD</name>
        <dbReference type="ChEBI" id="CHEBI:57692"/>
    </cofactor>
</comment>
<dbReference type="OrthoDB" id="7777654at2759"/>
<dbReference type="Proteomes" id="UP000663829">
    <property type="component" value="Unassembled WGS sequence"/>
</dbReference>
<keyword evidence="9" id="KW-0812">Transmembrane</keyword>
<dbReference type="Proteomes" id="UP000682733">
    <property type="component" value="Unassembled WGS sequence"/>
</dbReference>
<dbReference type="InterPro" id="IPR050346">
    <property type="entry name" value="FMO-like"/>
</dbReference>
<keyword evidence="7 8" id="KW-0503">Monooxygenase</keyword>
<name>A0A813ZBD6_9BILA</name>
<dbReference type="Proteomes" id="UP000681722">
    <property type="component" value="Unassembled WGS sequence"/>
</dbReference>
<evidence type="ECO:0000256" key="6">
    <source>
        <dbReference type="ARBA" id="ARBA00023002"/>
    </source>
</evidence>
<dbReference type="EMBL" id="CAJNOQ010001466">
    <property type="protein sequence ID" value="CAF0896986.1"/>
    <property type="molecule type" value="Genomic_DNA"/>
</dbReference>
<evidence type="ECO:0000313" key="13">
    <source>
        <dbReference type="EMBL" id="CAF4183984.1"/>
    </source>
</evidence>
<dbReference type="PANTHER" id="PTHR23023">
    <property type="entry name" value="DIMETHYLANILINE MONOOXYGENASE"/>
    <property type="match status" value="1"/>
</dbReference>
<keyword evidence="5 7" id="KW-0521">NADP</keyword>
<accession>A0A813ZBD6</accession>
<feature type="transmembrane region" description="Helical" evidence="9">
    <location>
        <begin position="249"/>
        <end position="271"/>
    </location>
</feature>
<dbReference type="EC" id="1.-.-.-" evidence="8"/>
<comment type="subcellular location">
    <subcellularLocation>
        <location evidence="7">Endoplasmic reticulum membrane</location>
    </subcellularLocation>
</comment>